<evidence type="ECO:0000313" key="3">
    <source>
        <dbReference type="Proteomes" id="UP000617402"/>
    </source>
</evidence>
<name>A0ABR7T4Z1_HELCL</name>
<evidence type="ECO:0000313" key="2">
    <source>
        <dbReference type="EMBL" id="MBC9785852.1"/>
    </source>
</evidence>
<protein>
    <submittedName>
        <fullName evidence="2">Uncharacterized protein</fullName>
    </submittedName>
</protein>
<gene>
    <name evidence="2" type="ORF">H1S01_15305</name>
</gene>
<accession>A0ABR7T4Z1</accession>
<dbReference type="RefSeq" id="WP_188041289.1">
    <property type="nucleotide sequence ID" value="NZ_JACVHF010000020.1"/>
</dbReference>
<reference evidence="2 3" key="1">
    <citation type="submission" date="2020-07" db="EMBL/GenBank/DDBJ databases">
        <title>Draft whole-genome sequence of Heliobacterium chlorum DSM 3682, type strain.</title>
        <authorList>
            <person name="Kyndt J.A."/>
            <person name="Meyer T.E."/>
            <person name="Imhoff J.F."/>
        </authorList>
    </citation>
    <scope>NUCLEOTIDE SEQUENCE [LARGE SCALE GENOMIC DNA]</scope>
    <source>
        <strain evidence="2 3">DSM 3682</strain>
    </source>
</reference>
<keyword evidence="1" id="KW-0175">Coiled coil</keyword>
<organism evidence="2 3">
    <name type="scientific">Heliobacterium chlorum</name>
    <dbReference type="NCBI Taxonomy" id="2698"/>
    <lineage>
        <taxon>Bacteria</taxon>
        <taxon>Bacillati</taxon>
        <taxon>Bacillota</taxon>
        <taxon>Clostridia</taxon>
        <taxon>Eubacteriales</taxon>
        <taxon>Heliobacteriaceae</taxon>
        <taxon>Heliobacterium</taxon>
    </lineage>
</organism>
<comment type="caution">
    <text evidence="2">The sequence shown here is derived from an EMBL/GenBank/DDBJ whole genome shotgun (WGS) entry which is preliminary data.</text>
</comment>
<feature type="coiled-coil region" evidence="1">
    <location>
        <begin position="10"/>
        <end position="37"/>
    </location>
</feature>
<sequence>MGKPTLKVSKTEKEIKAEDLKKRVNAYRANRARIDKVSLESLNERLDLIIDLLTKEEK</sequence>
<proteinExistence type="predicted"/>
<evidence type="ECO:0000256" key="1">
    <source>
        <dbReference type="SAM" id="Coils"/>
    </source>
</evidence>
<keyword evidence="3" id="KW-1185">Reference proteome</keyword>
<dbReference type="EMBL" id="JACVHF010000020">
    <property type="protein sequence ID" value="MBC9785852.1"/>
    <property type="molecule type" value="Genomic_DNA"/>
</dbReference>
<dbReference type="Proteomes" id="UP000617402">
    <property type="component" value="Unassembled WGS sequence"/>
</dbReference>